<protein>
    <submittedName>
        <fullName evidence="1">Uncharacterized protein</fullName>
    </submittedName>
</protein>
<proteinExistence type="predicted"/>
<dbReference type="EMBL" id="GBRH01252892">
    <property type="protein sequence ID" value="JAD45003.1"/>
    <property type="molecule type" value="Transcribed_RNA"/>
</dbReference>
<accession>A0A0A9A4X9</accession>
<reference evidence="1" key="2">
    <citation type="journal article" date="2015" name="Data Brief">
        <title>Shoot transcriptome of the giant reed, Arundo donax.</title>
        <authorList>
            <person name="Barrero R.A."/>
            <person name="Guerrero F.D."/>
            <person name="Moolhuijzen P."/>
            <person name="Goolsby J.A."/>
            <person name="Tidwell J."/>
            <person name="Bellgard S.E."/>
            <person name="Bellgard M.I."/>
        </authorList>
    </citation>
    <scope>NUCLEOTIDE SEQUENCE</scope>
    <source>
        <tissue evidence="1">Shoot tissue taken approximately 20 cm above the soil surface</tissue>
    </source>
</reference>
<sequence>MSSNYTFITGYVPLRQQKFDDQNYLTQD</sequence>
<name>A0A0A9A4X9_ARUDO</name>
<organism evidence="1">
    <name type="scientific">Arundo donax</name>
    <name type="common">Giant reed</name>
    <name type="synonym">Donax arundinaceus</name>
    <dbReference type="NCBI Taxonomy" id="35708"/>
    <lineage>
        <taxon>Eukaryota</taxon>
        <taxon>Viridiplantae</taxon>
        <taxon>Streptophyta</taxon>
        <taxon>Embryophyta</taxon>
        <taxon>Tracheophyta</taxon>
        <taxon>Spermatophyta</taxon>
        <taxon>Magnoliopsida</taxon>
        <taxon>Liliopsida</taxon>
        <taxon>Poales</taxon>
        <taxon>Poaceae</taxon>
        <taxon>PACMAD clade</taxon>
        <taxon>Arundinoideae</taxon>
        <taxon>Arundineae</taxon>
        <taxon>Arundo</taxon>
    </lineage>
</organism>
<reference evidence="1" key="1">
    <citation type="submission" date="2014-09" db="EMBL/GenBank/DDBJ databases">
        <authorList>
            <person name="Magalhaes I.L.F."/>
            <person name="Oliveira U."/>
            <person name="Santos F.R."/>
            <person name="Vidigal T.H.D.A."/>
            <person name="Brescovit A.D."/>
            <person name="Santos A.J."/>
        </authorList>
    </citation>
    <scope>NUCLEOTIDE SEQUENCE</scope>
    <source>
        <tissue evidence="1">Shoot tissue taken approximately 20 cm above the soil surface</tissue>
    </source>
</reference>
<dbReference type="AlphaFoldDB" id="A0A0A9A4X9"/>
<evidence type="ECO:0000313" key="1">
    <source>
        <dbReference type="EMBL" id="JAD45003.1"/>
    </source>
</evidence>